<evidence type="ECO:0000313" key="2">
    <source>
        <dbReference type="EMBL" id="PON57325.1"/>
    </source>
</evidence>
<comment type="caution">
    <text evidence="2">The sequence shown here is derived from an EMBL/GenBank/DDBJ whole genome shotgun (WGS) entry which is preliminary data.</text>
</comment>
<keyword evidence="3" id="KW-1185">Reference proteome</keyword>
<dbReference type="CDD" id="cd00303">
    <property type="entry name" value="retropepsin_like"/>
    <property type="match status" value="1"/>
</dbReference>
<dbReference type="PANTHER" id="PTHR33240">
    <property type="entry name" value="OS08G0508500 PROTEIN"/>
    <property type="match status" value="1"/>
</dbReference>
<proteinExistence type="predicted"/>
<sequence length="211" mass="23742">MAIQDGKLKQYVKTDGNQSNEDATRPEKGKQTQASGPKLTQGQEDKEKYRKRTEERVKYLRGMGHSVNHMTTEESYASAAPIAFIQQDLTMLQIDSALVGRVLIEGGSSVDVLFLSMFESMRLDRNALRLTCQPLFAFNGNRVSPLGIVTLKVCTAERCLDVDFVVIDCQYSFNVIMGKGWIHAMHRVASTLHPPPGLEMSIKGRHLHYRR</sequence>
<dbReference type="PANTHER" id="PTHR33240:SF15">
    <property type="entry name" value="GAG-PRO-LIKE PROTEIN"/>
    <property type="match status" value="1"/>
</dbReference>
<dbReference type="AlphaFoldDB" id="A0A2P5C8K8"/>
<protein>
    <recommendedName>
        <fullName evidence="4">Aspartic peptidase domain containing protein</fullName>
    </recommendedName>
</protein>
<organism evidence="2 3">
    <name type="scientific">Parasponia andersonii</name>
    <name type="common">Sponia andersonii</name>
    <dbReference type="NCBI Taxonomy" id="3476"/>
    <lineage>
        <taxon>Eukaryota</taxon>
        <taxon>Viridiplantae</taxon>
        <taxon>Streptophyta</taxon>
        <taxon>Embryophyta</taxon>
        <taxon>Tracheophyta</taxon>
        <taxon>Spermatophyta</taxon>
        <taxon>Magnoliopsida</taxon>
        <taxon>eudicotyledons</taxon>
        <taxon>Gunneridae</taxon>
        <taxon>Pentapetalae</taxon>
        <taxon>rosids</taxon>
        <taxon>fabids</taxon>
        <taxon>Rosales</taxon>
        <taxon>Cannabaceae</taxon>
        <taxon>Parasponia</taxon>
    </lineage>
</organism>
<dbReference type="EMBL" id="JXTB01000160">
    <property type="protein sequence ID" value="PON57325.1"/>
    <property type="molecule type" value="Genomic_DNA"/>
</dbReference>
<name>A0A2P5C8K8_PARAD</name>
<dbReference type="Proteomes" id="UP000237105">
    <property type="component" value="Unassembled WGS sequence"/>
</dbReference>
<gene>
    <name evidence="2" type="ORF">PanWU01x14_174420</name>
</gene>
<feature type="region of interest" description="Disordered" evidence="1">
    <location>
        <begin position="1"/>
        <end position="51"/>
    </location>
</feature>
<evidence type="ECO:0000256" key="1">
    <source>
        <dbReference type="SAM" id="MobiDB-lite"/>
    </source>
</evidence>
<dbReference type="OrthoDB" id="1166097at2759"/>
<evidence type="ECO:0008006" key="4">
    <source>
        <dbReference type="Google" id="ProtNLM"/>
    </source>
</evidence>
<reference evidence="3" key="1">
    <citation type="submission" date="2016-06" db="EMBL/GenBank/DDBJ databases">
        <title>Parallel loss of symbiosis genes in relatives of nitrogen-fixing non-legume Parasponia.</title>
        <authorList>
            <person name="Van Velzen R."/>
            <person name="Holmer R."/>
            <person name="Bu F."/>
            <person name="Rutten L."/>
            <person name="Van Zeijl A."/>
            <person name="Liu W."/>
            <person name="Santuari L."/>
            <person name="Cao Q."/>
            <person name="Sharma T."/>
            <person name="Shen D."/>
            <person name="Roswanjaya Y."/>
            <person name="Wardhani T."/>
            <person name="Kalhor M.S."/>
            <person name="Jansen J."/>
            <person name="Van den Hoogen J."/>
            <person name="Gungor B."/>
            <person name="Hartog M."/>
            <person name="Hontelez J."/>
            <person name="Verver J."/>
            <person name="Yang W.-C."/>
            <person name="Schijlen E."/>
            <person name="Repin R."/>
            <person name="Schilthuizen M."/>
            <person name="Schranz E."/>
            <person name="Heidstra R."/>
            <person name="Miyata K."/>
            <person name="Fedorova E."/>
            <person name="Kohlen W."/>
            <person name="Bisseling T."/>
            <person name="Smit S."/>
            <person name="Geurts R."/>
        </authorList>
    </citation>
    <scope>NUCLEOTIDE SEQUENCE [LARGE SCALE GENOMIC DNA]</scope>
    <source>
        <strain evidence="3">cv. WU1-14</strain>
    </source>
</reference>
<evidence type="ECO:0000313" key="3">
    <source>
        <dbReference type="Proteomes" id="UP000237105"/>
    </source>
</evidence>
<accession>A0A2P5C8K8</accession>
<feature type="compositionally biased region" description="Polar residues" evidence="1">
    <location>
        <begin position="31"/>
        <end position="42"/>
    </location>
</feature>